<evidence type="ECO:0000256" key="3">
    <source>
        <dbReference type="ARBA" id="ARBA00022691"/>
    </source>
</evidence>
<dbReference type="Gene3D" id="1.25.40.10">
    <property type="entry name" value="Tetratricopeptide repeat domain"/>
    <property type="match status" value="1"/>
</dbReference>
<gene>
    <name evidence="6" type="ORF">L2W38_05045</name>
</gene>
<dbReference type="InterPro" id="IPR050903">
    <property type="entry name" value="Bact_Chemotaxis_MeTrfase"/>
</dbReference>
<evidence type="ECO:0000313" key="7">
    <source>
        <dbReference type="Proteomes" id="UP001200430"/>
    </source>
</evidence>
<dbReference type="PROSITE" id="PS50005">
    <property type="entry name" value="TPR"/>
    <property type="match status" value="1"/>
</dbReference>
<evidence type="ECO:0000256" key="2">
    <source>
        <dbReference type="ARBA" id="ARBA00022679"/>
    </source>
</evidence>
<dbReference type="Pfam" id="PF01739">
    <property type="entry name" value="CheR"/>
    <property type="match status" value="1"/>
</dbReference>
<dbReference type="InterPro" id="IPR000780">
    <property type="entry name" value="CheR_MeTrfase"/>
</dbReference>
<dbReference type="InterPro" id="IPR011990">
    <property type="entry name" value="TPR-like_helical_dom_sf"/>
</dbReference>
<sequence length="452" mass="51094">MSEALGRLSDSDLDTVVSLFSRRFGLVMGWDEIKARDKAASLIGELSRKLGETPEEVFRLIRKRSDKAFMDMISPHITVGETFFFRDRKALDAFGREIVPRLASRAKRPINVWSAGCSTGEEPYTLAMIMDHSILGLAGGFRVYGTDLNENSLKKARQGMYGRWSFRGMSDIEISRYFDVVGDDRFKVKDRYRSRVSFESANLVSSSPLRLRREDKMDVIFCRNVMMYFDEANRKKVLRSFREALSPDGWLVVAACEIPILDGSSFHPVRMGEQTFFTVEEGPSAPPERYLLDSAVSEIEPEVEAVSDVWFDLESETEPEFEPKVEAVPSCDGDLIRSLADRGMSDEALELCLSSENSTDPYVHYLMSVIYQDRGELDFAKDCLRKALFLRPSFVMAHFALLGIAVSQSNDRDRARHIRNVEELLLQMAEDEPVPYGEGATAGDLLSALKDL</sequence>
<dbReference type="PANTHER" id="PTHR24422:SF19">
    <property type="entry name" value="CHEMOTAXIS PROTEIN METHYLTRANSFERASE"/>
    <property type="match status" value="1"/>
</dbReference>
<feature type="repeat" description="TPR" evidence="4">
    <location>
        <begin position="361"/>
        <end position="394"/>
    </location>
</feature>
<dbReference type="SMART" id="SM00138">
    <property type="entry name" value="MeTrc"/>
    <property type="match status" value="1"/>
</dbReference>
<protein>
    <submittedName>
        <fullName evidence="6">Methyltransferase domain-containing protein</fullName>
    </submittedName>
</protein>
<dbReference type="PANTHER" id="PTHR24422">
    <property type="entry name" value="CHEMOTAXIS PROTEIN METHYLTRANSFERASE"/>
    <property type="match status" value="1"/>
</dbReference>
<name>A0ABS9ELV2_9BACT</name>
<dbReference type="RefSeq" id="WP_236098935.1">
    <property type="nucleotide sequence ID" value="NZ_JAKGUD010000004.1"/>
</dbReference>
<dbReference type="Gene3D" id="3.40.50.150">
    <property type="entry name" value="Vaccinia Virus protein VP39"/>
    <property type="match status" value="1"/>
</dbReference>
<evidence type="ECO:0000256" key="4">
    <source>
        <dbReference type="PROSITE-ProRule" id="PRU00339"/>
    </source>
</evidence>
<dbReference type="SUPFAM" id="SSF48452">
    <property type="entry name" value="TPR-like"/>
    <property type="match status" value="1"/>
</dbReference>
<dbReference type="InterPro" id="IPR019734">
    <property type="entry name" value="TPR_rpt"/>
</dbReference>
<dbReference type="Proteomes" id="UP001200430">
    <property type="component" value="Unassembled WGS sequence"/>
</dbReference>
<accession>A0ABS9ELV2</accession>
<keyword evidence="1 6" id="KW-0489">Methyltransferase</keyword>
<dbReference type="PRINTS" id="PR00996">
    <property type="entry name" value="CHERMTFRASE"/>
</dbReference>
<dbReference type="InterPro" id="IPR022642">
    <property type="entry name" value="CheR_C"/>
</dbReference>
<keyword evidence="2" id="KW-0808">Transferase</keyword>
<proteinExistence type="predicted"/>
<dbReference type="InterPro" id="IPR029063">
    <property type="entry name" value="SAM-dependent_MTases_sf"/>
</dbReference>
<dbReference type="PROSITE" id="PS50123">
    <property type="entry name" value="CHER"/>
    <property type="match status" value="1"/>
</dbReference>
<dbReference type="CDD" id="cd02440">
    <property type="entry name" value="AdoMet_MTases"/>
    <property type="match status" value="1"/>
</dbReference>
<feature type="domain" description="CheR-type methyltransferase" evidence="5">
    <location>
        <begin position="1"/>
        <end position="257"/>
    </location>
</feature>
<keyword evidence="3" id="KW-0949">S-adenosyl-L-methionine</keyword>
<dbReference type="EMBL" id="JAKGUD010000004">
    <property type="protein sequence ID" value="MCF4142174.1"/>
    <property type="molecule type" value="Genomic_DNA"/>
</dbReference>
<dbReference type="GO" id="GO:0032259">
    <property type="term" value="P:methylation"/>
    <property type="evidence" value="ECO:0007669"/>
    <property type="project" value="UniProtKB-KW"/>
</dbReference>
<dbReference type="GO" id="GO:0008168">
    <property type="term" value="F:methyltransferase activity"/>
    <property type="evidence" value="ECO:0007669"/>
    <property type="project" value="UniProtKB-KW"/>
</dbReference>
<evidence type="ECO:0000259" key="5">
    <source>
        <dbReference type="PROSITE" id="PS50123"/>
    </source>
</evidence>
<reference evidence="6 7" key="1">
    <citation type="submission" date="2022-01" db="EMBL/GenBank/DDBJ databases">
        <title>Dethiosulfovibrio faecalis sp. nov., a novel proteolytic, non-sulfur-reducing bacterium isolated from a marine aquaculture solid waste bioreactor.</title>
        <authorList>
            <person name="Grabowski S."/>
            <person name="Apolinario E."/>
            <person name="Schneider N."/>
            <person name="Marshall C.W."/>
            <person name="Sowers K.R."/>
        </authorList>
    </citation>
    <scope>NUCLEOTIDE SEQUENCE [LARGE SCALE GENOMIC DNA]</scope>
    <source>
        <strain evidence="6 7">DSM 12537</strain>
    </source>
</reference>
<keyword evidence="7" id="KW-1185">Reference proteome</keyword>
<comment type="caution">
    <text evidence="6">The sequence shown here is derived from an EMBL/GenBank/DDBJ whole genome shotgun (WGS) entry which is preliminary data.</text>
</comment>
<organism evidence="6 7">
    <name type="scientific">Dethiosulfovibrio marinus</name>
    <dbReference type="NCBI Taxonomy" id="133532"/>
    <lineage>
        <taxon>Bacteria</taxon>
        <taxon>Thermotogati</taxon>
        <taxon>Synergistota</taxon>
        <taxon>Synergistia</taxon>
        <taxon>Synergistales</taxon>
        <taxon>Dethiosulfovibrionaceae</taxon>
        <taxon>Dethiosulfovibrio</taxon>
    </lineage>
</organism>
<evidence type="ECO:0000313" key="6">
    <source>
        <dbReference type="EMBL" id="MCF4142174.1"/>
    </source>
</evidence>
<keyword evidence="4" id="KW-0802">TPR repeat</keyword>
<evidence type="ECO:0000256" key="1">
    <source>
        <dbReference type="ARBA" id="ARBA00022603"/>
    </source>
</evidence>
<dbReference type="SUPFAM" id="SSF53335">
    <property type="entry name" value="S-adenosyl-L-methionine-dependent methyltransferases"/>
    <property type="match status" value="1"/>
</dbReference>